<feature type="region of interest" description="Disordered" evidence="1">
    <location>
        <begin position="1"/>
        <end position="93"/>
    </location>
</feature>
<dbReference type="Proteomes" id="UP000799753">
    <property type="component" value="Unassembled WGS sequence"/>
</dbReference>
<feature type="compositionally biased region" description="Basic residues" evidence="1">
    <location>
        <begin position="1"/>
        <end position="19"/>
    </location>
</feature>
<dbReference type="EMBL" id="MU006799">
    <property type="protein sequence ID" value="KAF2636289.1"/>
    <property type="molecule type" value="Genomic_DNA"/>
</dbReference>
<evidence type="ECO:0000256" key="1">
    <source>
        <dbReference type="SAM" id="MobiDB-lite"/>
    </source>
</evidence>
<reference evidence="2" key="1">
    <citation type="journal article" date="2020" name="Stud. Mycol.">
        <title>101 Dothideomycetes genomes: a test case for predicting lifestyles and emergence of pathogens.</title>
        <authorList>
            <person name="Haridas S."/>
            <person name="Albert R."/>
            <person name="Binder M."/>
            <person name="Bloem J."/>
            <person name="Labutti K."/>
            <person name="Salamov A."/>
            <person name="Andreopoulos B."/>
            <person name="Baker S."/>
            <person name="Barry K."/>
            <person name="Bills G."/>
            <person name="Bluhm B."/>
            <person name="Cannon C."/>
            <person name="Castanera R."/>
            <person name="Culley D."/>
            <person name="Daum C."/>
            <person name="Ezra D."/>
            <person name="Gonzalez J."/>
            <person name="Henrissat B."/>
            <person name="Kuo A."/>
            <person name="Liang C."/>
            <person name="Lipzen A."/>
            <person name="Lutzoni F."/>
            <person name="Magnuson J."/>
            <person name="Mondo S."/>
            <person name="Nolan M."/>
            <person name="Ohm R."/>
            <person name="Pangilinan J."/>
            <person name="Park H.-J."/>
            <person name="Ramirez L."/>
            <person name="Alfaro M."/>
            <person name="Sun H."/>
            <person name="Tritt A."/>
            <person name="Yoshinaga Y."/>
            <person name="Zwiers L.-H."/>
            <person name="Turgeon B."/>
            <person name="Goodwin S."/>
            <person name="Spatafora J."/>
            <person name="Crous P."/>
            <person name="Grigoriev I."/>
        </authorList>
    </citation>
    <scope>NUCLEOTIDE SEQUENCE</scope>
    <source>
        <strain evidence="2">CBS 473.64</strain>
    </source>
</reference>
<name>A0A6A6RL27_9PLEO</name>
<accession>A0A6A6RL27</accession>
<gene>
    <name evidence="2" type="ORF">P280DRAFT_483855</name>
</gene>
<protein>
    <submittedName>
        <fullName evidence="2">Uncharacterized protein</fullName>
    </submittedName>
</protein>
<dbReference type="AlphaFoldDB" id="A0A6A6RL27"/>
<organism evidence="2 3">
    <name type="scientific">Massarina eburnea CBS 473.64</name>
    <dbReference type="NCBI Taxonomy" id="1395130"/>
    <lineage>
        <taxon>Eukaryota</taxon>
        <taxon>Fungi</taxon>
        <taxon>Dikarya</taxon>
        <taxon>Ascomycota</taxon>
        <taxon>Pezizomycotina</taxon>
        <taxon>Dothideomycetes</taxon>
        <taxon>Pleosporomycetidae</taxon>
        <taxon>Pleosporales</taxon>
        <taxon>Massarineae</taxon>
        <taxon>Massarinaceae</taxon>
        <taxon>Massarina</taxon>
    </lineage>
</organism>
<evidence type="ECO:0000313" key="2">
    <source>
        <dbReference type="EMBL" id="KAF2636289.1"/>
    </source>
</evidence>
<dbReference type="OrthoDB" id="3794650at2759"/>
<proteinExistence type="predicted"/>
<sequence>MTNHRRNSSGRHNSHRPRGRSNSMAAVGGRGGLRPSLRTPSPPGPSRQPLGPTVEGSGFASNSIGTFHPRRDSPANGGASATDSPRRRGAADSGTRLLAVPHGAMVIFDVPAVDPGTIISISAERARPGAIPNRPSFIPATVLSQGMSEFAAWNRNVLSAMATRTFVISNGVDLEYFSAILSSPSMPGLYRAITSVCFDQFYWFSGVKENRMACPALVAAENLPGLQRLSLTFHTAGLTWSSYTERERMRIEEVDLEQSKQLKPMPVEAVITKYDLAKVFNLDSLKTLELKCINSNMVANYCTQANPMDVFWALRGYFNEGFVNQGRLIAIGLGAIHG</sequence>
<evidence type="ECO:0000313" key="3">
    <source>
        <dbReference type="Proteomes" id="UP000799753"/>
    </source>
</evidence>
<keyword evidence="3" id="KW-1185">Reference proteome</keyword>